<dbReference type="PROSITE" id="PS50011">
    <property type="entry name" value="PROTEIN_KINASE_DOM"/>
    <property type="match status" value="1"/>
</dbReference>
<evidence type="ECO:0000256" key="4">
    <source>
        <dbReference type="ARBA" id="ARBA00022840"/>
    </source>
</evidence>
<dbReference type="PANTHER" id="PTHR43671">
    <property type="entry name" value="SERINE/THREONINE-PROTEIN KINASE NEK"/>
    <property type="match status" value="1"/>
</dbReference>
<protein>
    <recommendedName>
        <fullName evidence="5">Protein kinase domain-containing protein</fullName>
    </recommendedName>
</protein>
<dbReference type="Proteomes" id="UP000826656">
    <property type="component" value="Unassembled WGS sequence"/>
</dbReference>
<dbReference type="InterPro" id="IPR050660">
    <property type="entry name" value="NEK_Ser/Thr_kinase"/>
</dbReference>
<sequence>MLGSRRAKIIRKSRGDLFPEEKLCKWLTQLLLAVDYLHSNRVLHRDVKLSNIFVTKHNDIRPDGNGVVCGNSLSFRPLYEITISTLDKPTLLFRIIQLRKVCSHPYLFGGIESEPYEEGEHLVQVIFYEQDWNPQVDKQTLQRAHHFWSCSFCLRGLHPSY</sequence>
<evidence type="ECO:0000313" key="7">
    <source>
        <dbReference type="Proteomes" id="UP000826656"/>
    </source>
</evidence>
<evidence type="ECO:0000313" key="6">
    <source>
        <dbReference type="EMBL" id="KAH0750812.1"/>
    </source>
</evidence>
<dbReference type="EMBL" id="JAIVGD010000019">
    <property type="protein sequence ID" value="KAH0750812.1"/>
    <property type="molecule type" value="Genomic_DNA"/>
</dbReference>
<evidence type="ECO:0000256" key="2">
    <source>
        <dbReference type="ARBA" id="ARBA00022741"/>
    </source>
</evidence>
<keyword evidence="1" id="KW-0808">Transferase</keyword>
<dbReference type="InterPro" id="IPR008271">
    <property type="entry name" value="Ser/Thr_kinase_AS"/>
</dbReference>
<feature type="domain" description="Protein kinase" evidence="5">
    <location>
        <begin position="1"/>
        <end position="161"/>
    </location>
</feature>
<dbReference type="Gene3D" id="1.10.510.10">
    <property type="entry name" value="Transferase(Phosphotransferase) domain 1"/>
    <property type="match status" value="1"/>
</dbReference>
<proteinExistence type="predicted"/>
<keyword evidence="4" id="KW-0067">ATP-binding</keyword>
<reference evidence="6 7" key="1">
    <citation type="journal article" date="2021" name="bioRxiv">
        <title>Chromosome-scale and haplotype-resolved genome assembly of a tetraploid potato cultivar.</title>
        <authorList>
            <person name="Sun H."/>
            <person name="Jiao W.-B."/>
            <person name="Krause K."/>
            <person name="Campoy J.A."/>
            <person name="Goel M."/>
            <person name="Folz-Donahue K."/>
            <person name="Kukat C."/>
            <person name="Huettel B."/>
            <person name="Schneeberger K."/>
        </authorList>
    </citation>
    <scope>NUCLEOTIDE SEQUENCE [LARGE SCALE GENOMIC DNA]</scope>
    <source>
        <strain evidence="6">SolTubOtavaFocal</strain>
        <tissue evidence="6">Leaves</tissue>
    </source>
</reference>
<name>A0ABQ7UMG7_SOLTU</name>
<keyword evidence="3" id="KW-0418">Kinase</keyword>
<keyword evidence="7" id="KW-1185">Reference proteome</keyword>
<comment type="caution">
    <text evidence="6">The sequence shown here is derived from an EMBL/GenBank/DDBJ whole genome shotgun (WGS) entry which is preliminary data.</text>
</comment>
<evidence type="ECO:0000256" key="1">
    <source>
        <dbReference type="ARBA" id="ARBA00022679"/>
    </source>
</evidence>
<evidence type="ECO:0000259" key="5">
    <source>
        <dbReference type="PROSITE" id="PS50011"/>
    </source>
</evidence>
<dbReference type="PROSITE" id="PS00108">
    <property type="entry name" value="PROTEIN_KINASE_ST"/>
    <property type="match status" value="1"/>
</dbReference>
<evidence type="ECO:0000256" key="3">
    <source>
        <dbReference type="ARBA" id="ARBA00022777"/>
    </source>
</evidence>
<organism evidence="6 7">
    <name type="scientific">Solanum tuberosum</name>
    <name type="common">Potato</name>
    <dbReference type="NCBI Taxonomy" id="4113"/>
    <lineage>
        <taxon>Eukaryota</taxon>
        <taxon>Viridiplantae</taxon>
        <taxon>Streptophyta</taxon>
        <taxon>Embryophyta</taxon>
        <taxon>Tracheophyta</taxon>
        <taxon>Spermatophyta</taxon>
        <taxon>Magnoliopsida</taxon>
        <taxon>eudicotyledons</taxon>
        <taxon>Gunneridae</taxon>
        <taxon>Pentapetalae</taxon>
        <taxon>asterids</taxon>
        <taxon>lamiids</taxon>
        <taxon>Solanales</taxon>
        <taxon>Solanaceae</taxon>
        <taxon>Solanoideae</taxon>
        <taxon>Solaneae</taxon>
        <taxon>Solanum</taxon>
    </lineage>
</organism>
<dbReference type="InterPro" id="IPR011009">
    <property type="entry name" value="Kinase-like_dom_sf"/>
</dbReference>
<keyword evidence="2" id="KW-0547">Nucleotide-binding</keyword>
<dbReference type="PANTHER" id="PTHR43671:SF63">
    <property type="entry name" value="SERINE_THREONINE-PROTEIN KINASE NEK6 ISOFORM X1"/>
    <property type="match status" value="1"/>
</dbReference>
<dbReference type="SUPFAM" id="SSF56112">
    <property type="entry name" value="Protein kinase-like (PK-like)"/>
    <property type="match status" value="1"/>
</dbReference>
<dbReference type="InterPro" id="IPR000719">
    <property type="entry name" value="Prot_kinase_dom"/>
</dbReference>
<dbReference type="Pfam" id="PF00069">
    <property type="entry name" value="Pkinase"/>
    <property type="match status" value="1"/>
</dbReference>
<gene>
    <name evidence="6" type="ORF">KY290_030044</name>
</gene>
<accession>A0ABQ7UMG7</accession>